<evidence type="ECO:0000259" key="3">
    <source>
        <dbReference type="SMART" id="SM00460"/>
    </source>
</evidence>
<feature type="region of interest" description="Disordered" evidence="1">
    <location>
        <begin position="631"/>
        <end position="689"/>
    </location>
</feature>
<keyword evidence="2" id="KW-0472">Membrane</keyword>
<dbReference type="PANTHER" id="PTHR42736:SF1">
    <property type="entry name" value="PROTEIN-GLUTAMINE GAMMA-GLUTAMYLTRANSFERASE"/>
    <property type="match status" value="1"/>
</dbReference>
<reference evidence="5" key="1">
    <citation type="submission" date="2018-02" db="EMBL/GenBank/DDBJ databases">
        <authorList>
            <person name="Holder M.E."/>
            <person name="Ajami N.J."/>
            <person name="Petrosino J.F."/>
        </authorList>
    </citation>
    <scope>NUCLEOTIDE SEQUENCE [LARGE SCALE GENOMIC DNA]</scope>
    <source>
        <strain evidence="5">CCUG 47711</strain>
    </source>
</reference>
<accession>A0A2S0KPK9</accession>
<feature type="domain" description="Transglutaminase-like" evidence="3">
    <location>
        <begin position="551"/>
        <end position="627"/>
    </location>
</feature>
<dbReference type="InterPro" id="IPR038765">
    <property type="entry name" value="Papain-like_cys_pep_sf"/>
</dbReference>
<evidence type="ECO:0000313" key="4">
    <source>
        <dbReference type="EMBL" id="AVM42970.1"/>
    </source>
</evidence>
<dbReference type="Gene3D" id="3.10.620.30">
    <property type="match status" value="1"/>
</dbReference>
<organism evidence="4 5">
    <name type="scientific">Fastidiosipila sanguinis</name>
    <dbReference type="NCBI Taxonomy" id="236753"/>
    <lineage>
        <taxon>Bacteria</taxon>
        <taxon>Bacillati</taxon>
        <taxon>Bacillota</taxon>
        <taxon>Clostridia</taxon>
        <taxon>Eubacteriales</taxon>
        <taxon>Oscillospiraceae</taxon>
        <taxon>Fastidiosipila</taxon>
    </lineage>
</organism>
<dbReference type="OrthoDB" id="9804872at2"/>
<keyword evidence="5" id="KW-1185">Reference proteome</keyword>
<evidence type="ECO:0000256" key="2">
    <source>
        <dbReference type="SAM" id="Phobius"/>
    </source>
</evidence>
<evidence type="ECO:0000313" key="5">
    <source>
        <dbReference type="Proteomes" id="UP000237947"/>
    </source>
</evidence>
<dbReference type="AlphaFoldDB" id="A0A2S0KPK9"/>
<evidence type="ECO:0000256" key="1">
    <source>
        <dbReference type="SAM" id="MobiDB-lite"/>
    </source>
</evidence>
<proteinExistence type="predicted"/>
<feature type="transmembrane region" description="Helical" evidence="2">
    <location>
        <begin position="191"/>
        <end position="210"/>
    </location>
</feature>
<dbReference type="RefSeq" id="WP_106012918.1">
    <property type="nucleotide sequence ID" value="NZ_CP027226.1"/>
</dbReference>
<feature type="compositionally biased region" description="Pro residues" evidence="1">
    <location>
        <begin position="641"/>
        <end position="651"/>
    </location>
</feature>
<keyword evidence="2" id="KW-1133">Transmembrane helix</keyword>
<dbReference type="KEGG" id="fsa:C5Q98_06990"/>
<dbReference type="Pfam" id="PF01841">
    <property type="entry name" value="Transglut_core"/>
    <property type="match status" value="1"/>
</dbReference>
<dbReference type="SUPFAM" id="SSF54001">
    <property type="entry name" value="Cysteine proteinases"/>
    <property type="match status" value="1"/>
</dbReference>
<dbReference type="InterPro" id="IPR052901">
    <property type="entry name" value="Bact_TGase-like"/>
</dbReference>
<dbReference type="Proteomes" id="UP000237947">
    <property type="component" value="Chromosome"/>
</dbReference>
<feature type="compositionally biased region" description="Low complexity" evidence="1">
    <location>
        <begin position="652"/>
        <end position="681"/>
    </location>
</feature>
<feature type="transmembrane region" description="Helical" evidence="2">
    <location>
        <begin position="79"/>
        <end position="100"/>
    </location>
</feature>
<sequence length="863" mass="97092">MSNTTSSNVDKELTRNIAGNKLKKEFILASLSFIFALFSNMLLVHITNFPISWLGGLIFTLGLTLIFTLLFYNWKTSAGFLGVLLILSLALLIPSFRGFVGNSLQAFDGVFKDSANLLGKFFAEGFTFFNGNFTDADAKAYTFLGFSTLFINTILSTLLIQKISTHWYPWIYTVLILTLGIHLNIGGLFIYIVPLLAVSVIMTLMSSAYLHNLFQTASAKSTNKHLEKVGIHLIFIVIISITLSAIFGKSADYNKIYSPFWQGIVDDVMTIFPKSFQNELSVNSYSIGQDGFYPLTERLGGSVELKDQKIAEITGTAPQLLKVQSSDFYNGLSWFRTVNNPNYRYDSPFNRGSEIDVFNEPANKDFFKHLNGTGENEVFKNYSYKLKPLRQGTQILFLSGTPTHLESSRDEALLFYFNQAGMIYAKESFNNEHFYGVSTYNIDANSLGFNAYEPNMSRLSELDSAAKQFAAENKTLSNQKNAYQNYLQVPDSPLYQAGGTIYELAKSIASENTGLYTTAQALLTYFVNNPEFSYTLDVETPPDNVDFLDYFLNTKVGYCTYYATAMTMMARLNGIPARYVEGYTLRDLNKSNGGNAGASSFLNSKYAHAWTEVYLNGLGWVALDPTPGYSDNSDQDVIEPTPTPSPTPEPTTTPSTEATTENNESTTTPSSSSSNTTSTTTDSEQNQENSRVDLKALWSTLLIILGIALLLLLAYLYYRYRLRFINNIHNLDIMKTKFNDRKAHANYYWDELLNLHGILSKFSLDETMTELDLAQLLENTETEYLNSKQDKSVGNKFKSRVNWQELANIIVENKYSRNGISDEKLQVLAHEFDVLEAFVQEELGNLNYTFKRILPPEQGKINR</sequence>
<dbReference type="InterPro" id="IPR002931">
    <property type="entry name" value="Transglutaminase-like"/>
</dbReference>
<dbReference type="PANTHER" id="PTHR42736">
    <property type="entry name" value="PROTEIN-GLUTAMINE GAMMA-GLUTAMYLTRANSFERASE"/>
    <property type="match status" value="1"/>
</dbReference>
<dbReference type="SMART" id="SM00460">
    <property type="entry name" value="TGc"/>
    <property type="match status" value="1"/>
</dbReference>
<feature type="transmembrane region" description="Helical" evidence="2">
    <location>
        <begin position="231"/>
        <end position="248"/>
    </location>
</feature>
<dbReference type="EMBL" id="CP027226">
    <property type="protein sequence ID" value="AVM42970.1"/>
    <property type="molecule type" value="Genomic_DNA"/>
</dbReference>
<feature type="transmembrane region" description="Helical" evidence="2">
    <location>
        <begin position="140"/>
        <end position="160"/>
    </location>
</feature>
<protein>
    <recommendedName>
        <fullName evidence="3">Transglutaminase-like domain-containing protein</fullName>
    </recommendedName>
</protein>
<keyword evidence="2" id="KW-0812">Transmembrane</keyword>
<name>A0A2S0KPK9_9FIRM</name>
<feature type="transmembrane region" description="Helical" evidence="2">
    <location>
        <begin position="696"/>
        <end position="718"/>
    </location>
</feature>
<feature type="transmembrane region" description="Helical" evidence="2">
    <location>
        <begin position="26"/>
        <end position="46"/>
    </location>
</feature>
<feature type="transmembrane region" description="Helical" evidence="2">
    <location>
        <begin position="52"/>
        <end position="72"/>
    </location>
</feature>
<feature type="transmembrane region" description="Helical" evidence="2">
    <location>
        <begin position="167"/>
        <end position="185"/>
    </location>
</feature>
<gene>
    <name evidence="4" type="ORF">C5Q98_06990</name>
</gene>